<feature type="transmembrane region" description="Helical" evidence="5">
    <location>
        <begin position="201"/>
        <end position="218"/>
    </location>
</feature>
<comment type="similarity">
    <text evidence="5">Belongs to the complex I subunit 5 family.</text>
</comment>
<dbReference type="GO" id="GO:0016020">
    <property type="term" value="C:membrane"/>
    <property type="evidence" value="ECO:0007669"/>
    <property type="project" value="UniProtKB-SubCell"/>
</dbReference>
<evidence type="ECO:0000256" key="5">
    <source>
        <dbReference type="RuleBase" id="RU003404"/>
    </source>
</evidence>
<dbReference type="InterPro" id="IPR001750">
    <property type="entry name" value="ND/Mrp_TM"/>
</dbReference>
<dbReference type="RefSeq" id="YP_003734429.1">
    <property type="nucleotide sequence ID" value="NC_014262.1"/>
</dbReference>
<keyword evidence="5" id="KW-0813">Transport</keyword>
<keyword evidence="5" id="KW-0830">Ubiquinone</keyword>
<comment type="subcellular location">
    <subcellularLocation>
        <location evidence="1">Membrane</location>
        <topology evidence="1">Multi-pass membrane protein</topology>
    </subcellularLocation>
</comment>
<feature type="transmembrane region" description="Helical" evidence="5">
    <location>
        <begin position="553"/>
        <end position="571"/>
    </location>
</feature>
<reference evidence="8" key="1">
    <citation type="journal article" date="2011" name="BMC Genomics">
        <title>The mitochondrial genome sequence of the ciliate Paramecium caudatum reveals a shift in nucleotide composition and codon usage within the genus Paramecium.</title>
        <authorList>
            <person name="Barth D."/>
            <person name="Berendonk T.U."/>
        </authorList>
    </citation>
    <scope>NUCLEOTIDE SEQUENCE</scope>
    <source>
        <strain evidence="8">GB-E</strain>
    </source>
</reference>
<evidence type="ECO:0000259" key="6">
    <source>
        <dbReference type="Pfam" id="PF00361"/>
    </source>
</evidence>
<sequence>MAVHFKSAVSTFFFFKSDYFFVEYFFSFFFSFYLLNIISSFVFKYYLSSRGVFLINTVSIFFFWFYCLLNMNLFFIKNKLICVHLFKWFYLTDTYLVNFSFYLDSVAFGFTLLTLTIGFFVNIYTFSYFRYEPHVSRLISLINSFIISMIILVNSGNLVVFFFGWELNGLTSFFLINFWGERSSTLKSAFKAFSFNKFSDAAILISLILIYACFNDLNFENILNITFLVSELKVDTSYYFNFWNIISFFLLTAAFIKSAQIGFHVWLPDSMEAPVPASALIHSATLVSAGVFLIIRFYPILELSFYFKYVVSFVGAITALVGGLSAVFQTDLKKILAYSTISHCGFLIFLCSFGFFKLVIVYLFIHGFFKAISFLCVGNIIRFSKNYQDLRRMGFYFKYLPAEFFFLIFSLLNLSGLPFFFGFYSKALLFVSSDFFYFKEFIFCLILMSCITGLFYSFNIVYYTFFDLKKARKNIYLEFNKEENKSFYYSNTTLASNISIFCLILVSCFICAYLIYFYLLNLTTAVDFYSFFLKVNSFVFNPTDFSNLINYSYFYWILIIFSIILIFFTYFQKKVTSMNSLESFFDVIFFGALGGLF</sequence>
<feature type="domain" description="NADH-Ubiquinone oxidoreductase (complex I) chain 5 N-terminal" evidence="7">
    <location>
        <begin position="88"/>
        <end position="137"/>
    </location>
</feature>
<feature type="transmembrane region" description="Helical" evidence="5">
    <location>
        <begin position="362"/>
        <end position="383"/>
    </location>
</feature>
<dbReference type="GO" id="GO:0008137">
    <property type="term" value="F:NADH dehydrogenase (ubiquinone) activity"/>
    <property type="evidence" value="ECO:0007669"/>
    <property type="project" value="UniProtKB-EC"/>
</dbReference>
<evidence type="ECO:0000256" key="4">
    <source>
        <dbReference type="ARBA" id="ARBA00023136"/>
    </source>
</evidence>
<feature type="transmembrane region" description="Helical" evidence="5">
    <location>
        <begin position="436"/>
        <end position="465"/>
    </location>
</feature>
<gene>
    <name evidence="8" type="primary">nad5</name>
</gene>
<dbReference type="PANTHER" id="PTHR42829:SF2">
    <property type="entry name" value="NADH-UBIQUINONE OXIDOREDUCTASE CHAIN 5"/>
    <property type="match status" value="1"/>
</dbReference>
<dbReference type="EMBL" id="FN424190">
    <property type="protein sequence ID" value="CAZ66808.1"/>
    <property type="molecule type" value="Genomic_DNA"/>
</dbReference>
<dbReference type="EC" id="7.1.1.2" evidence="5"/>
<evidence type="ECO:0000259" key="7">
    <source>
        <dbReference type="Pfam" id="PF00662"/>
    </source>
</evidence>
<dbReference type="GO" id="GO:0015990">
    <property type="term" value="P:electron transport coupled proton transport"/>
    <property type="evidence" value="ECO:0007669"/>
    <property type="project" value="TreeGrafter"/>
</dbReference>
<dbReference type="InterPro" id="IPR001516">
    <property type="entry name" value="Proton_antipo_N"/>
</dbReference>
<dbReference type="GO" id="GO:0003954">
    <property type="term" value="F:NADH dehydrogenase activity"/>
    <property type="evidence" value="ECO:0007669"/>
    <property type="project" value="TreeGrafter"/>
</dbReference>
<dbReference type="PANTHER" id="PTHR42829">
    <property type="entry name" value="NADH-UBIQUINONE OXIDOREDUCTASE CHAIN 5"/>
    <property type="match status" value="1"/>
</dbReference>
<feature type="transmembrane region" description="Helical" evidence="5">
    <location>
        <begin position="24"/>
        <end position="46"/>
    </location>
</feature>
<keyword evidence="3 5" id="KW-1133">Transmembrane helix</keyword>
<keyword evidence="5 8" id="KW-0496">Mitochondrion</keyword>
<geneLocation type="mitochondrion" evidence="8"/>
<dbReference type="InterPro" id="IPR003945">
    <property type="entry name" value="NU5C-like"/>
</dbReference>
<feature type="transmembrane region" description="Helical" evidence="5">
    <location>
        <begin position="404"/>
        <end position="424"/>
    </location>
</feature>
<evidence type="ECO:0000256" key="2">
    <source>
        <dbReference type="ARBA" id="ARBA00022692"/>
    </source>
</evidence>
<dbReference type="AlphaFoldDB" id="D8L7S1"/>
<comment type="function">
    <text evidence="5">Core subunit of the mitochondrial membrane respiratory chain NADH dehydrogenase (Complex I) which catalyzes electron transfer from NADH through the respiratory chain, using ubiquinone as an electron acceptor. Essential for the catalytic activity and assembly of complex I.</text>
</comment>
<evidence type="ECO:0000256" key="3">
    <source>
        <dbReference type="ARBA" id="ARBA00022989"/>
    </source>
</evidence>
<feature type="transmembrane region" description="Helical" evidence="5">
    <location>
        <begin position="95"/>
        <end position="123"/>
    </location>
</feature>
<evidence type="ECO:0000256" key="1">
    <source>
        <dbReference type="ARBA" id="ARBA00004141"/>
    </source>
</evidence>
<dbReference type="GeneID" id="9384771"/>
<feature type="domain" description="NADH:quinone oxidoreductase/Mrp antiporter transmembrane" evidence="6">
    <location>
        <begin position="155"/>
        <end position="433"/>
    </location>
</feature>
<organism evidence="8">
    <name type="scientific">Paramecium caudatum</name>
    <dbReference type="NCBI Taxonomy" id="5885"/>
    <lineage>
        <taxon>Eukaryota</taxon>
        <taxon>Sar</taxon>
        <taxon>Alveolata</taxon>
        <taxon>Ciliophora</taxon>
        <taxon>Intramacronucleata</taxon>
        <taxon>Oligohymenophorea</taxon>
        <taxon>Peniculida</taxon>
        <taxon>Parameciidae</taxon>
        <taxon>Paramecium</taxon>
    </lineage>
</organism>
<proteinExistence type="inferred from homology"/>
<feature type="transmembrane region" description="Helical" evidence="5">
    <location>
        <begin position="306"/>
        <end position="328"/>
    </location>
</feature>
<feature type="transmembrane region" description="Helical" evidence="5">
    <location>
        <begin position="277"/>
        <end position="300"/>
    </location>
</feature>
<dbReference type="PRINTS" id="PR01434">
    <property type="entry name" value="NADHDHGNASE5"/>
</dbReference>
<keyword evidence="5" id="KW-0520">NAD</keyword>
<feature type="transmembrane region" description="Helical" evidence="5">
    <location>
        <begin position="135"/>
        <end position="153"/>
    </location>
</feature>
<keyword evidence="2 5" id="KW-0812">Transmembrane</keyword>
<dbReference type="Pfam" id="PF00662">
    <property type="entry name" value="Proton_antipo_N"/>
    <property type="match status" value="1"/>
</dbReference>
<dbReference type="Pfam" id="PF00361">
    <property type="entry name" value="Proton_antipo_M"/>
    <property type="match status" value="1"/>
</dbReference>
<feature type="transmembrane region" description="Helical" evidence="5">
    <location>
        <begin position="494"/>
        <end position="519"/>
    </location>
</feature>
<name>D8L7S1_PARCA</name>
<feature type="transmembrane region" description="Helical" evidence="5">
    <location>
        <begin position="238"/>
        <end position="256"/>
    </location>
</feature>
<evidence type="ECO:0000313" key="8">
    <source>
        <dbReference type="EMBL" id="CAZ66808.1"/>
    </source>
</evidence>
<protein>
    <recommendedName>
        <fullName evidence="5">NADH-ubiquinone oxidoreductase chain 5</fullName>
        <ecNumber evidence="5">7.1.1.2</ecNumber>
    </recommendedName>
</protein>
<feature type="transmembrane region" description="Helical" evidence="5">
    <location>
        <begin position="53"/>
        <end position="75"/>
    </location>
</feature>
<keyword evidence="4 5" id="KW-0472">Membrane</keyword>
<accession>D8L7S1</accession>
<dbReference type="GO" id="GO:0042773">
    <property type="term" value="P:ATP synthesis coupled electron transport"/>
    <property type="evidence" value="ECO:0007669"/>
    <property type="project" value="InterPro"/>
</dbReference>
<comment type="catalytic activity">
    <reaction evidence="5">
        <text>a ubiquinone + NADH + 5 H(+)(in) = a ubiquinol + NAD(+) + 4 H(+)(out)</text>
        <dbReference type="Rhea" id="RHEA:29091"/>
        <dbReference type="Rhea" id="RHEA-COMP:9565"/>
        <dbReference type="Rhea" id="RHEA-COMP:9566"/>
        <dbReference type="ChEBI" id="CHEBI:15378"/>
        <dbReference type="ChEBI" id="CHEBI:16389"/>
        <dbReference type="ChEBI" id="CHEBI:17976"/>
        <dbReference type="ChEBI" id="CHEBI:57540"/>
        <dbReference type="ChEBI" id="CHEBI:57945"/>
        <dbReference type="EC" id="7.1.1.2"/>
    </reaction>
</comment>